<evidence type="ECO:0000256" key="2">
    <source>
        <dbReference type="SAM" id="Phobius"/>
    </source>
</evidence>
<proteinExistence type="predicted"/>
<dbReference type="AlphaFoldDB" id="A0A511J7G6"/>
<feature type="region of interest" description="Disordered" evidence="1">
    <location>
        <begin position="77"/>
        <end position="101"/>
    </location>
</feature>
<sequence>MHQGEPGTTSLRVRRWVAVALTVFTLLNLASTLAILAGAQTALAGVWFVGSILTIVLCFATWRAWGWVREAVPQQPFEIPDEPGRRHTSLGTEGYEPPRRW</sequence>
<feature type="transmembrane region" description="Helical" evidence="2">
    <location>
        <begin position="16"/>
        <end position="39"/>
    </location>
</feature>
<evidence type="ECO:0000313" key="3">
    <source>
        <dbReference type="EMBL" id="GEL93649.1"/>
    </source>
</evidence>
<dbReference type="RefSeq" id="WP_146841262.1">
    <property type="nucleotide sequence ID" value="NZ_BJWG01000001.1"/>
</dbReference>
<gene>
    <name evidence="3" type="ORF">CCO02nite_03070</name>
</gene>
<accession>A0A511J7G6</accession>
<evidence type="ECO:0000256" key="1">
    <source>
        <dbReference type="SAM" id="MobiDB-lite"/>
    </source>
</evidence>
<name>A0A511J7G6_9CELL</name>
<organism evidence="3 4">
    <name type="scientific">Cellulomonas composti</name>
    <dbReference type="NCBI Taxonomy" id="266130"/>
    <lineage>
        <taxon>Bacteria</taxon>
        <taxon>Bacillati</taxon>
        <taxon>Actinomycetota</taxon>
        <taxon>Actinomycetes</taxon>
        <taxon>Micrococcales</taxon>
        <taxon>Cellulomonadaceae</taxon>
        <taxon>Cellulomonas</taxon>
    </lineage>
</organism>
<dbReference type="Proteomes" id="UP000321720">
    <property type="component" value="Unassembled WGS sequence"/>
</dbReference>
<keyword evidence="2" id="KW-0472">Membrane</keyword>
<keyword evidence="4" id="KW-1185">Reference proteome</keyword>
<keyword evidence="2" id="KW-1133">Transmembrane helix</keyword>
<comment type="caution">
    <text evidence="3">The sequence shown here is derived from an EMBL/GenBank/DDBJ whole genome shotgun (WGS) entry which is preliminary data.</text>
</comment>
<keyword evidence="2" id="KW-0812">Transmembrane</keyword>
<feature type="transmembrane region" description="Helical" evidence="2">
    <location>
        <begin position="45"/>
        <end position="65"/>
    </location>
</feature>
<reference evidence="3 4" key="1">
    <citation type="submission" date="2019-07" db="EMBL/GenBank/DDBJ databases">
        <title>Whole genome shotgun sequence of Cellulomonas composti NBRC 100758.</title>
        <authorList>
            <person name="Hosoyama A."/>
            <person name="Uohara A."/>
            <person name="Ohji S."/>
            <person name="Ichikawa N."/>
        </authorList>
    </citation>
    <scope>NUCLEOTIDE SEQUENCE [LARGE SCALE GENOMIC DNA]</scope>
    <source>
        <strain evidence="3 4">NBRC 100758</strain>
    </source>
</reference>
<protein>
    <submittedName>
        <fullName evidence="3">Uncharacterized protein</fullName>
    </submittedName>
</protein>
<evidence type="ECO:0000313" key="4">
    <source>
        <dbReference type="Proteomes" id="UP000321720"/>
    </source>
</evidence>
<dbReference type="EMBL" id="BJWG01000001">
    <property type="protein sequence ID" value="GEL93649.1"/>
    <property type="molecule type" value="Genomic_DNA"/>
</dbReference>